<proteinExistence type="predicted"/>
<dbReference type="Gene3D" id="2.30.42.10">
    <property type="match status" value="2"/>
</dbReference>
<comment type="cofactor">
    <cofactor evidence="1">
        <name>Zn(2+)</name>
        <dbReference type="ChEBI" id="CHEBI:29105"/>
    </cofactor>
</comment>
<dbReference type="PANTHER" id="PTHR42837:SF2">
    <property type="entry name" value="MEMBRANE METALLOPROTEASE ARASP2, CHLOROPLASTIC-RELATED"/>
    <property type="match status" value="1"/>
</dbReference>
<dbReference type="InterPro" id="IPR004387">
    <property type="entry name" value="Pept_M50_Zn"/>
</dbReference>
<organism evidence="4 5">
    <name type="scientific">Campylobacter magnus</name>
    <dbReference type="NCBI Taxonomy" id="3026462"/>
    <lineage>
        <taxon>Bacteria</taxon>
        <taxon>Pseudomonadati</taxon>
        <taxon>Campylobacterota</taxon>
        <taxon>Epsilonproteobacteria</taxon>
        <taxon>Campylobacterales</taxon>
        <taxon>Campylobacteraceae</taxon>
        <taxon>Campylobacter</taxon>
    </lineage>
</organism>
<evidence type="ECO:0000256" key="2">
    <source>
        <dbReference type="SAM" id="SignalP"/>
    </source>
</evidence>
<dbReference type="InterPro" id="IPR036034">
    <property type="entry name" value="PDZ_sf"/>
</dbReference>
<evidence type="ECO:0000313" key="5">
    <source>
        <dbReference type="Proteomes" id="UP001171111"/>
    </source>
</evidence>
<dbReference type="InterPro" id="IPR055911">
    <property type="entry name" value="DUF7488"/>
</dbReference>
<dbReference type="Pfam" id="PF24314">
    <property type="entry name" value="DUF7488"/>
    <property type="match status" value="1"/>
</dbReference>
<evidence type="ECO:0000259" key="3">
    <source>
        <dbReference type="PROSITE" id="PS50106"/>
    </source>
</evidence>
<keyword evidence="2" id="KW-0732">Signal</keyword>
<reference evidence="4 5" key="1">
    <citation type="submission" date="2023-06" db="EMBL/GenBank/DDBJ databases">
        <title>Campylobacter magnum sp. nov., isolated from cecal contents of domestic pigs (Sus scrofa domesticus).</title>
        <authorList>
            <person name="Papic B."/>
            <person name="Gruntar I."/>
        </authorList>
    </citation>
    <scope>NUCLEOTIDE SEQUENCE [LARGE SCALE GENOMIC DNA]</scope>
    <source>
        <strain evidence="5">34484-21</strain>
    </source>
</reference>
<dbReference type="RefSeq" id="WP_302244421.1">
    <property type="nucleotide sequence ID" value="NZ_JAULJQ010000006.1"/>
</dbReference>
<gene>
    <name evidence="4" type="ORF">Q2362_05675</name>
</gene>
<dbReference type="PROSITE" id="PS50106">
    <property type="entry name" value="PDZ"/>
    <property type="match status" value="2"/>
</dbReference>
<feature type="chain" id="PRO_5045094617" evidence="2">
    <location>
        <begin position="23"/>
        <end position="379"/>
    </location>
</feature>
<dbReference type="Proteomes" id="UP001171111">
    <property type="component" value="Unassembled WGS sequence"/>
</dbReference>
<dbReference type="Pfam" id="PF17820">
    <property type="entry name" value="PDZ_6"/>
    <property type="match status" value="1"/>
</dbReference>
<feature type="signal peptide" evidence="2">
    <location>
        <begin position="1"/>
        <end position="22"/>
    </location>
</feature>
<dbReference type="SMART" id="SM00228">
    <property type="entry name" value="PDZ"/>
    <property type="match status" value="2"/>
</dbReference>
<dbReference type="Pfam" id="PF13180">
    <property type="entry name" value="PDZ_2"/>
    <property type="match status" value="1"/>
</dbReference>
<sequence>MKFLVFLLAFVALSFAAPRPTAEDLQMCYEKNKVSQFDYHGHVAVALTANLAAVIADDNKTLAPVDYIKHDPYLGLYLVKIPTTMIAPFMMNEKDLKIDTWVNVLDANVTAMGHVKALSANLGEFDELSFEAPKTGILLCDCCQMVGIAKGADKFIGSRYLRHFIKHEDVYYGDIGTVFDSVNEKLIVKSVYPFGPASDKLQAGDIVKAVNDMMPRDLRELNESVLFAEKGEILRFEVERNGKKQIINVSLPGDNKQFFDSNATMINLADINFDSNVTKPEVNATKIPLPEKKEVKKPVVKDNLYTAYGFSVGKDMRITRIKADSPAAKAGLERGDLIMQVGKEPIKNAQALERKLSNGRLNHLLVERKDFQFFVRIRK</sequence>
<name>A0ABT8TCJ9_9BACT</name>
<evidence type="ECO:0000313" key="4">
    <source>
        <dbReference type="EMBL" id="MDO2409587.1"/>
    </source>
</evidence>
<dbReference type="PANTHER" id="PTHR42837">
    <property type="entry name" value="REGULATOR OF SIGMA-E PROTEASE RSEP"/>
    <property type="match status" value="1"/>
</dbReference>
<dbReference type="SUPFAM" id="SSF50156">
    <property type="entry name" value="PDZ domain-like"/>
    <property type="match status" value="2"/>
</dbReference>
<feature type="domain" description="PDZ" evidence="3">
    <location>
        <begin position="286"/>
        <end position="370"/>
    </location>
</feature>
<comment type="caution">
    <text evidence="4">The sequence shown here is derived from an EMBL/GenBank/DDBJ whole genome shotgun (WGS) entry which is preliminary data.</text>
</comment>
<keyword evidence="5" id="KW-1185">Reference proteome</keyword>
<evidence type="ECO:0000256" key="1">
    <source>
        <dbReference type="ARBA" id="ARBA00001947"/>
    </source>
</evidence>
<feature type="domain" description="PDZ" evidence="3">
    <location>
        <begin position="164"/>
        <end position="242"/>
    </location>
</feature>
<dbReference type="InterPro" id="IPR041489">
    <property type="entry name" value="PDZ_6"/>
</dbReference>
<accession>A0ABT8TCJ9</accession>
<protein>
    <submittedName>
        <fullName evidence="4">PDZ domain-containing protein</fullName>
    </submittedName>
</protein>
<dbReference type="EMBL" id="JAULJQ010000006">
    <property type="protein sequence ID" value="MDO2409587.1"/>
    <property type="molecule type" value="Genomic_DNA"/>
</dbReference>
<dbReference type="InterPro" id="IPR001478">
    <property type="entry name" value="PDZ"/>
</dbReference>